<feature type="non-terminal residue" evidence="2">
    <location>
        <position position="61"/>
    </location>
</feature>
<protein>
    <submittedName>
        <fullName evidence="2">Uncharacterized protein</fullName>
    </submittedName>
</protein>
<dbReference type="EMBL" id="CADCWL010000186">
    <property type="protein sequence ID" value="CAA9576025.1"/>
    <property type="molecule type" value="Genomic_DNA"/>
</dbReference>
<organism evidence="2">
    <name type="scientific">uncultured Thermomicrobiales bacterium</name>
    <dbReference type="NCBI Taxonomy" id="1645740"/>
    <lineage>
        <taxon>Bacteria</taxon>
        <taxon>Pseudomonadati</taxon>
        <taxon>Thermomicrobiota</taxon>
        <taxon>Thermomicrobia</taxon>
        <taxon>Thermomicrobiales</taxon>
        <taxon>environmental samples</taxon>
    </lineage>
</organism>
<name>A0A6J4VKB3_9BACT</name>
<evidence type="ECO:0000313" key="2">
    <source>
        <dbReference type="EMBL" id="CAA9576025.1"/>
    </source>
</evidence>
<gene>
    <name evidence="2" type="ORF">AVDCRST_MAG19-3361</name>
</gene>
<feature type="compositionally biased region" description="Basic residues" evidence="1">
    <location>
        <begin position="42"/>
        <end position="61"/>
    </location>
</feature>
<proteinExistence type="predicted"/>
<evidence type="ECO:0000256" key="1">
    <source>
        <dbReference type="SAM" id="MobiDB-lite"/>
    </source>
</evidence>
<feature type="non-terminal residue" evidence="2">
    <location>
        <position position="1"/>
    </location>
</feature>
<feature type="compositionally biased region" description="Basic and acidic residues" evidence="1">
    <location>
        <begin position="1"/>
        <end position="22"/>
    </location>
</feature>
<accession>A0A6J4VKB3</accession>
<feature type="region of interest" description="Disordered" evidence="1">
    <location>
        <begin position="1"/>
        <end position="61"/>
    </location>
</feature>
<dbReference type="AlphaFoldDB" id="A0A6J4VKB3"/>
<reference evidence="2" key="1">
    <citation type="submission" date="2020-02" db="EMBL/GenBank/DDBJ databases">
        <authorList>
            <person name="Meier V. D."/>
        </authorList>
    </citation>
    <scope>NUCLEOTIDE SEQUENCE</scope>
    <source>
        <strain evidence="2">AVDCRST_MAG19</strain>
    </source>
</reference>
<sequence length="61" mass="6710">CADAADSCRPRRVLIEPRRSDAAGHGPPPYPSRRGVRGVPKSARKCRGGMSRTRARLRPRS</sequence>